<proteinExistence type="inferred from homology"/>
<evidence type="ECO:0000256" key="2">
    <source>
        <dbReference type="ARBA" id="ARBA00004229"/>
    </source>
</evidence>
<dbReference type="InterPro" id="IPR044814">
    <property type="entry name" value="Terpene_cyclase_plant_C1"/>
</dbReference>
<dbReference type="GO" id="GO:0016102">
    <property type="term" value="P:diterpenoid biosynthetic process"/>
    <property type="evidence" value="ECO:0007669"/>
    <property type="project" value="InterPro"/>
</dbReference>
<dbReference type="GO" id="GO:0009507">
    <property type="term" value="C:chloroplast"/>
    <property type="evidence" value="ECO:0007669"/>
    <property type="project" value="UniProtKB-SubCell"/>
</dbReference>
<accession>A0AAD4IUI6</accession>
<protein>
    <submittedName>
        <fullName evidence="14">Uncharacterized protein</fullName>
    </submittedName>
</protein>
<evidence type="ECO:0000259" key="12">
    <source>
        <dbReference type="Pfam" id="PF01397"/>
    </source>
</evidence>
<dbReference type="CDD" id="cd00684">
    <property type="entry name" value="Terpene_cyclase_plant_C1"/>
    <property type="match status" value="1"/>
</dbReference>
<dbReference type="InterPro" id="IPR008930">
    <property type="entry name" value="Terpenoid_cyclase/PrenylTrfase"/>
</dbReference>
<comment type="subcellular location">
    <subcellularLocation>
        <location evidence="2">Plastid</location>
        <location evidence="2">Chloroplast</location>
    </subcellularLocation>
</comment>
<reference evidence="14 15" key="1">
    <citation type="journal article" date="2021" name="Nat. Commun.">
        <title>Incipient diploidization of the medicinal plant Perilla within 10,000 years.</title>
        <authorList>
            <person name="Zhang Y."/>
            <person name="Shen Q."/>
            <person name="Leng L."/>
            <person name="Zhang D."/>
            <person name="Chen S."/>
            <person name="Shi Y."/>
            <person name="Ning Z."/>
            <person name="Chen S."/>
        </authorList>
    </citation>
    <scope>NUCLEOTIDE SEQUENCE [LARGE SCALE GENOMIC DNA]</scope>
    <source>
        <strain evidence="15">cv. PC099</strain>
    </source>
</reference>
<comment type="similarity">
    <text evidence="11">Belongs to the terpene synthase family. Tpsb subfamily.</text>
</comment>
<dbReference type="SFLD" id="SFLDG01019">
    <property type="entry name" value="Terpene_Cyclase_Like_1_C_Termi"/>
    <property type="match status" value="1"/>
</dbReference>
<dbReference type="SFLD" id="SFLDS00005">
    <property type="entry name" value="Isoprenoid_Synthase_Type_I"/>
    <property type="match status" value="1"/>
</dbReference>
<organism evidence="14 15">
    <name type="scientific">Perilla frutescens var. hirtella</name>
    <name type="common">Perilla citriodora</name>
    <name type="synonym">Perilla setoyensis</name>
    <dbReference type="NCBI Taxonomy" id="608512"/>
    <lineage>
        <taxon>Eukaryota</taxon>
        <taxon>Viridiplantae</taxon>
        <taxon>Streptophyta</taxon>
        <taxon>Embryophyta</taxon>
        <taxon>Tracheophyta</taxon>
        <taxon>Spermatophyta</taxon>
        <taxon>Magnoliopsida</taxon>
        <taxon>eudicotyledons</taxon>
        <taxon>Gunneridae</taxon>
        <taxon>Pentapetalae</taxon>
        <taxon>asterids</taxon>
        <taxon>lamiids</taxon>
        <taxon>Lamiales</taxon>
        <taxon>Lamiaceae</taxon>
        <taxon>Nepetoideae</taxon>
        <taxon>Elsholtzieae</taxon>
        <taxon>Perilla</taxon>
    </lineage>
</organism>
<dbReference type="SUPFAM" id="SSF48239">
    <property type="entry name" value="Terpenoid cyclases/Protein prenyltransferases"/>
    <property type="match status" value="1"/>
</dbReference>
<dbReference type="GO" id="GO:0016099">
    <property type="term" value="P:monoterpenoid biosynthetic process"/>
    <property type="evidence" value="ECO:0007669"/>
    <property type="project" value="UniProtKB-ARBA"/>
</dbReference>
<evidence type="ECO:0000256" key="8">
    <source>
        <dbReference type="ARBA" id="ARBA00022842"/>
    </source>
</evidence>
<keyword evidence="6" id="KW-0934">Plastid</keyword>
<comment type="subunit">
    <text evidence="4">Monomer.</text>
</comment>
<comment type="caution">
    <text evidence="14">The sequence shown here is derived from an EMBL/GenBank/DDBJ whole genome shotgun (WGS) entry which is preliminary data.</text>
</comment>
<keyword evidence="8" id="KW-0460">Magnesium</keyword>
<evidence type="ECO:0000256" key="6">
    <source>
        <dbReference type="ARBA" id="ARBA00022640"/>
    </source>
</evidence>
<dbReference type="GO" id="GO:0010333">
    <property type="term" value="F:terpene synthase activity"/>
    <property type="evidence" value="ECO:0007669"/>
    <property type="project" value="InterPro"/>
</dbReference>
<evidence type="ECO:0000256" key="4">
    <source>
        <dbReference type="ARBA" id="ARBA00011245"/>
    </source>
</evidence>
<dbReference type="FunFam" id="1.10.600.10:FF:000007">
    <property type="entry name" value="Isoprene synthase, chloroplastic"/>
    <property type="match status" value="1"/>
</dbReference>
<dbReference type="InterPro" id="IPR001906">
    <property type="entry name" value="Terpene_synth_N"/>
</dbReference>
<dbReference type="PANTHER" id="PTHR31225:SF93">
    <property type="entry name" value="ALPHA-HUMULENE_(-)-(E)-BETA-CARYOPHYLLENE SYNTHASE"/>
    <property type="match status" value="1"/>
</dbReference>
<evidence type="ECO:0000313" key="14">
    <source>
        <dbReference type="EMBL" id="KAH6821460.1"/>
    </source>
</evidence>
<comment type="pathway">
    <text evidence="3">Secondary metabolite biosynthesis; terpenoid biosynthesis.</text>
</comment>
<sequence length="512" mass="59337">MVDTMELIDTVVRLGVSYHFQKEINYKLQQFFDLNTDYSDEAYDLYDVALHFRLFRQHGYRISCDIFGRWINGNTGKFEKSLKSDVKGLLSLYEASYLRTRGEIILDDALDFATASLKLIAPLLESPLGKQVVHALVQSVHFGIPRIEARNFISIYEEYEDRNESLLRFAKLDYNLLQILHREELREICRWWKELDLIAKLPYARNRMVECFFWAMGVYHEPQYSRARIMLAKTIAMTSLIDDTFDVYGTIKELDIFTQAIESWNIGVIKRLPGYMKPLYKALLELYQQFEDELAKDGRSYATCYAIESLKELVRSYHVEAKWFIRGYLPTFEEYLKNALISCTYTYHTTTLMLGMESAIKEDFEWLSKKPQILVAGLKICRLIDDVATYEIEKSRGQIATGLECYMNDNNVKTEEAKAKFFELAIDAWKDINEACLWSSSSPSLQENVGMATDISVDNNGKSIASDDILMRILNFARVIDVSYKGNEDGYSKPEKVLKPHITALFVDPIQI</sequence>
<dbReference type="InterPro" id="IPR034741">
    <property type="entry name" value="Terpene_cyclase-like_1_C"/>
</dbReference>
<dbReference type="InterPro" id="IPR036965">
    <property type="entry name" value="Terpene_synth_N_sf"/>
</dbReference>
<evidence type="ECO:0000259" key="13">
    <source>
        <dbReference type="Pfam" id="PF03936"/>
    </source>
</evidence>
<keyword evidence="7" id="KW-0479">Metal-binding</keyword>
<dbReference type="Pfam" id="PF01397">
    <property type="entry name" value="Terpene_synth"/>
    <property type="match status" value="1"/>
</dbReference>
<dbReference type="InterPro" id="IPR005630">
    <property type="entry name" value="Terpene_synthase_metal-bd"/>
</dbReference>
<dbReference type="AlphaFoldDB" id="A0AAD4IUI6"/>
<evidence type="ECO:0000256" key="5">
    <source>
        <dbReference type="ARBA" id="ARBA00022528"/>
    </source>
</evidence>
<keyword evidence="15" id="KW-1185">Reference proteome</keyword>
<evidence type="ECO:0000256" key="10">
    <source>
        <dbReference type="ARBA" id="ARBA00023239"/>
    </source>
</evidence>
<dbReference type="Proteomes" id="UP001190926">
    <property type="component" value="Unassembled WGS sequence"/>
</dbReference>
<evidence type="ECO:0000256" key="3">
    <source>
        <dbReference type="ARBA" id="ARBA00004721"/>
    </source>
</evidence>
<evidence type="ECO:0000256" key="9">
    <source>
        <dbReference type="ARBA" id="ARBA00022946"/>
    </source>
</evidence>
<dbReference type="EMBL" id="SDAM02002107">
    <property type="protein sequence ID" value="KAH6821460.1"/>
    <property type="molecule type" value="Genomic_DNA"/>
</dbReference>
<dbReference type="SUPFAM" id="SSF48576">
    <property type="entry name" value="Terpenoid synthases"/>
    <property type="match status" value="1"/>
</dbReference>
<dbReference type="PANTHER" id="PTHR31225">
    <property type="entry name" value="OS04G0344100 PROTEIN-RELATED"/>
    <property type="match status" value="1"/>
</dbReference>
<dbReference type="Pfam" id="PF03936">
    <property type="entry name" value="Terpene_synth_C"/>
    <property type="match status" value="1"/>
</dbReference>
<dbReference type="InterPro" id="IPR050148">
    <property type="entry name" value="Terpene_synthase-like"/>
</dbReference>
<evidence type="ECO:0000256" key="7">
    <source>
        <dbReference type="ARBA" id="ARBA00022723"/>
    </source>
</evidence>
<keyword evidence="5" id="KW-0150">Chloroplast</keyword>
<name>A0AAD4IUI6_PERFH</name>
<dbReference type="Gene3D" id="1.10.600.10">
    <property type="entry name" value="Farnesyl Diphosphate Synthase"/>
    <property type="match status" value="1"/>
</dbReference>
<dbReference type="GO" id="GO:0000287">
    <property type="term" value="F:magnesium ion binding"/>
    <property type="evidence" value="ECO:0007669"/>
    <property type="project" value="InterPro"/>
</dbReference>
<keyword evidence="9" id="KW-0809">Transit peptide</keyword>
<comment type="cofactor">
    <cofactor evidence="1">
        <name>Mg(2+)</name>
        <dbReference type="ChEBI" id="CHEBI:18420"/>
    </cofactor>
</comment>
<evidence type="ECO:0000256" key="11">
    <source>
        <dbReference type="ARBA" id="ARBA00033744"/>
    </source>
</evidence>
<feature type="domain" description="Terpene synthase N-terminal" evidence="12">
    <location>
        <begin position="3"/>
        <end position="136"/>
    </location>
</feature>
<evidence type="ECO:0000313" key="15">
    <source>
        <dbReference type="Proteomes" id="UP001190926"/>
    </source>
</evidence>
<keyword evidence="10" id="KW-0456">Lyase</keyword>
<feature type="domain" description="Terpene synthase metal-binding" evidence="13">
    <location>
        <begin position="193"/>
        <end position="431"/>
    </location>
</feature>
<dbReference type="InterPro" id="IPR008949">
    <property type="entry name" value="Isoprenoid_synthase_dom_sf"/>
</dbReference>
<evidence type="ECO:0000256" key="1">
    <source>
        <dbReference type="ARBA" id="ARBA00001946"/>
    </source>
</evidence>
<dbReference type="Gene3D" id="1.50.10.130">
    <property type="entry name" value="Terpene synthase, N-terminal domain"/>
    <property type="match status" value="1"/>
</dbReference>
<dbReference type="FunFam" id="1.50.10.130:FF:000001">
    <property type="entry name" value="Isoprene synthase, chloroplastic"/>
    <property type="match status" value="1"/>
</dbReference>
<gene>
    <name evidence="14" type="ORF">C2S53_006291</name>
</gene>